<dbReference type="SMART" id="SM00664">
    <property type="entry name" value="DoH"/>
    <property type="match status" value="1"/>
</dbReference>
<dbReference type="GO" id="GO:0042421">
    <property type="term" value="P:norepinephrine biosynthetic process"/>
    <property type="evidence" value="ECO:0007669"/>
    <property type="project" value="TreeGrafter"/>
</dbReference>
<dbReference type="AlphaFoldDB" id="A0A2B4STH8"/>
<evidence type="ECO:0000313" key="4">
    <source>
        <dbReference type="Proteomes" id="UP000225706"/>
    </source>
</evidence>
<proteinExistence type="predicted"/>
<evidence type="ECO:0000313" key="3">
    <source>
        <dbReference type="EMBL" id="PFX33984.1"/>
    </source>
</evidence>
<keyword evidence="3" id="KW-0560">Oxidoreductase</keyword>
<dbReference type="PROSITE" id="PS50836">
    <property type="entry name" value="DOMON"/>
    <property type="match status" value="1"/>
</dbReference>
<dbReference type="Proteomes" id="UP000225706">
    <property type="component" value="Unassembled WGS sequence"/>
</dbReference>
<dbReference type="PANTHER" id="PTHR10157:SF23">
    <property type="entry name" value="MOXD1 HOMOLOG 1"/>
    <property type="match status" value="1"/>
</dbReference>
<feature type="signal peptide" evidence="1">
    <location>
        <begin position="1"/>
        <end position="18"/>
    </location>
</feature>
<dbReference type="GO" id="GO:0042420">
    <property type="term" value="P:dopamine catabolic process"/>
    <property type="evidence" value="ECO:0007669"/>
    <property type="project" value="TreeGrafter"/>
</dbReference>
<organism evidence="3 4">
    <name type="scientific">Stylophora pistillata</name>
    <name type="common">Smooth cauliflower coral</name>
    <dbReference type="NCBI Taxonomy" id="50429"/>
    <lineage>
        <taxon>Eukaryota</taxon>
        <taxon>Metazoa</taxon>
        <taxon>Cnidaria</taxon>
        <taxon>Anthozoa</taxon>
        <taxon>Hexacorallia</taxon>
        <taxon>Scleractinia</taxon>
        <taxon>Astrocoeniina</taxon>
        <taxon>Pocilloporidae</taxon>
        <taxon>Stylophora</taxon>
    </lineage>
</organism>
<comment type="caution">
    <text evidence="3">The sequence shown here is derived from an EMBL/GenBank/DDBJ whole genome shotgun (WGS) entry which is preliminary data.</text>
</comment>
<dbReference type="InterPro" id="IPR045266">
    <property type="entry name" value="DOH_DOMON"/>
</dbReference>
<evidence type="ECO:0000259" key="2">
    <source>
        <dbReference type="PROSITE" id="PS50836"/>
    </source>
</evidence>
<name>A0A2B4STH8_STYPI</name>
<keyword evidence="3" id="KW-0503">Monooxygenase</keyword>
<keyword evidence="4" id="KW-1185">Reference proteome</keyword>
<dbReference type="PANTHER" id="PTHR10157">
    <property type="entry name" value="DOPAMINE BETA HYDROXYLASE RELATED"/>
    <property type="match status" value="1"/>
</dbReference>
<dbReference type="GO" id="GO:0030667">
    <property type="term" value="C:secretory granule membrane"/>
    <property type="evidence" value="ECO:0007669"/>
    <property type="project" value="TreeGrafter"/>
</dbReference>
<keyword evidence="1" id="KW-0732">Signal</keyword>
<dbReference type="OrthoDB" id="5972665at2759"/>
<evidence type="ECO:0000256" key="1">
    <source>
        <dbReference type="SAM" id="SignalP"/>
    </source>
</evidence>
<dbReference type="GO" id="GO:0006589">
    <property type="term" value="P:octopamine biosynthetic process"/>
    <property type="evidence" value="ECO:0007669"/>
    <property type="project" value="TreeGrafter"/>
</dbReference>
<dbReference type="EMBL" id="LSMT01000007">
    <property type="protein sequence ID" value="PFX33984.1"/>
    <property type="molecule type" value="Genomic_DNA"/>
</dbReference>
<feature type="chain" id="PRO_5012631834" evidence="1">
    <location>
        <begin position="19"/>
        <end position="199"/>
    </location>
</feature>
<dbReference type="GO" id="GO:0005615">
    <property type="term" value="C:extracellular space"/>
    <property type="evidence" value="ECO:0007669"/>
    <property type="project" value="TreeGrafter"/>
</dbReference>
<sequence length="199" mass="22100">MIKLQVFSLLLLYMGSLANLSAEYSNTASLDGNNFKVYWTHNATSNMMYIALEVKATGWVTLAFAKEKSSSMKDYDACLGYVSGGTKVLNDYLTKSRNSPPEDSHNDCMLDEAMLNGGTTTIKYHRKVNTGDSQDIVIEKGEIIVVWAYRNAVTSLSRHDKKGFETLTMISSGKAAKLKSFYWKITVASLSVVVALFFK</sequence>
<gene>
    <name evidence="3" type="primary">Moxd1</name>
    <name evidence="3" type="ORF">AWC38_SpisGene1207</name>
</gene>
<dbReference type="GO" id="GO:0004500">
    <property type="term" value="F:dopamine beta-monooxygenase activity"/>
    <property type="evidence" value="ECO:0007669"/>
    <property type="project" value="InterPro"/>
</dbReference>
<dbReference type="InterPro" id="IPR000945">
    <property type="entry name" value="DBH-like"/>
</dbReference>
<dbReference type="CDD" id="cd09631">
    <property type="entry name" value="DOMON_DOH"/>
    <property type="match status" value="1"/>
</dbReference>
<dbReference type="InterPro" id="IPR005018">
    <property type="entry name" value="DOMON_domain"/>
</dbReference>
<dbReference type="Pfam" id="PF03351">
    <property type="entry name" value="DOMON"/>
    <property type="match status" value="1"/>
</dbReference>
<accession>A0A2B4STH8</accession>
<feature type="domain" description="DOMON" evidence="2">
    <location>
        <begin position="33"/>
        <end position="150"/>
    </location>
</feature>
<reference evidence="4" key="1">
    <citation type="journal article" date="2017" name="bioRxiv">
        <title>Comparative analysis of the genomes of Stylophora pistillata and Acropora digitifera provides evidence for extensive differences between species of corals.</title>
        <authorList>
            <person name="Voolstra C.R."/>
            <person name="Li Y."/>
            <person name="Liew Y.J."/>
            <person name="Baumgarten S."/>
            <person name="Zoccola D."/>
            <person name="Flot J.-F."/>
            <person name="Tambutte S."/>
            <person name="Allemand D."/>
            <person name="Aranda M."/>
        </authorList>
    </citation>
    <scope>NUCLEOTIDE SEQUENCE [LARGE SCALE GENOMIC DNA]</scope>
</reference>
<protein>
    <submittedName>
        <fullName evidence="3">DBH-like monooxygenase protein 1</fullName>
    </submittedName>
</protein>